<dbReference type="InterPro" id="IPR012590">
    <property type="entry name" value="POPLD_dom"/>
</dbReference>
<dbReference type="EMBL" id="KE647208">
    <property type="protein sequence ID" value="EQB60908.1"/>
    <property type="molecule type" value="Genomic_DNA"/>
</dbReference>
<keyword evidence="7" id="KW-1185">Reference proteome</keyword>
<dbReference type="GO" id="GO:0000172">
    <property type="term" value="C:ribonuclease MRP complex"/>
    <property type="evidence" value="ECO:0007669"/>
    <property type="project" value="InterPro"/>
</dbReference>
<dbReference type="AlphaFoldDB" id="T0L8U1"/>
<dbReference type="Proteomes" id="UP000053780">
    <property type="component" value="Unassembled WGS sequence"/>
</dbReference>
<feature type="domain" description="POPLD" evidence="5">
    <location>
        <begin position="163"/>
        <end position="239"/>
    </location>
</feature>
<gene>
    <name evidence="6" type="ORF">NAPIS_ORF01522</name>
</gene>
<name>T0L8U1_9MICR</name>
<evidence type="ECO:0000259" key="5">
    <source>
        <dbReference type="Pfam" id="PF08170"/>
    </source>
</evidence>
<reference evidence="6 7" key="1">
    <citation type="journal article" date="2013" name="BMC Genomics">
        <title>Genome sequencing and comparative genomics of honey bee microsporidia, Nosema apis reveal novel insights into host-parasite interactions.</title>
        <authorList>
            <person name="Chen Yp."/>
            <person name="Pettis J.S."/>
            <person name="Zhao Y."/>
            <person name="Liu X."/>
            <person name="Tallon L.J."/>
            <person name="Sadzewicz L.D."/>
            <person name="Li R."/>
            <person name="Zheng H."/>
            <person name="Huang S."/>
            <person name="Zhang X."/>
            <person name="Hamilton M.C."/>
            <person name="Pernal S.F."/>
            <person name="Melathopoulos A.P."/>
            <person name="Yan X."/>
            <person name="Evans J.D."/>
        </authorList>
    </citation>
    <scope>NUCLEOTIDE SEQUENCE [LARGE SCALE GENOMIC DNA]</scope>
    <source>
        <strain evidence="6 7">BRL 01</strain>
    </source>
</reference>
<keyword evidence="3" id="KW-0539">Nucleus</keyword>
<comment type="subcellular location">
    <subcellularLocation>
        <location evidence="1">Nucleus</location>
    </subcellularLocation>
</comment>
<protein>
    <submittedName>
        <fullName evidence="6">Hydrolase (Alpha beta hydrolase superfamily)</fullName>
    </submittedName>
</protein>
<dbReference type="OrthoDB" id="442863at2759"/>
<evidence type="ECO:0000256" key="1">
    <source>
        <dbReference type="ARBA" id="ARBA00004123"/>
    </source>
</evidence>
<dbReference type="InterPro" id="IPR009723">
    <property type="entry name" value="Pop1_N"/>
</dbReference>
<sequence length="367" mass="43481">MKKEEIKIEDFLNERTEDIQKLEKAINGSKKKSLLFQRLPFYKRRRTRSNIRKKMKRCRKRQRHILKTHVWYAKRFKMIKINNISLPLALKTEIGIIEIIITNNFLIEFLPEFFGSSDVEACLSLIKVKNNLLEQFSDNIEHDLINGIPCFIKSSSEFETGKILLKKCDVMDIWKMMIKNGVIPICIEELYRISIENKFMIFPFDDINSFFYKHYEDKINDTFLQKYHRTPASKKVKINEKDLYIYTLKKIYYYIFELKKGVLSKNAVIYDKTNLIIGKVIRGSFCFTSGRSRGICYLNILTEQNFEFKAKNYNSDTIYNLIILKQLKFSGVRTRASEENGTLSHRLRPLGHLTSFVRILINQNNNL</sequence>
<evidence type="ECO:0000313" key="6">
    <source>
        <dbReference type="EMBL" id="EQB60908.1"/>
    </source>
</evidence>
<dbReference type="GO" id="GO:0005655">
    <property type="term" value="C:nucleolar ribonuclease P complex"/>
    <property type="evidence" value="ECO:0007669"/>
    <property type="project" value="InterPro"/>
</dbReference>
<dbReference type="HOGENOM" id="CLU_036209_0_0_1"/>
<dbReference type="Pfam" id="PF06978">
    <property type="entry name" value="POP1_N"/>
    <property type="match status" value="1"/>
</dbReference>
<dbReference type="VEuPathDB" id="MicrosporidiaDB:NAPIS_ORF01522"/>
<dbReference type="Pfam" id="PF08170">
    <property type="entry name" value="POPLD"/>
    <property type="match status" value="1"/>
</dbReference>
<keyword evidence="2" id="KW-0819">tRNA processing</keyword>
<evidence type="ECO:0000259" key="4">
    <source>
        <dbReference type="Pfam" id="PF06978"/>
    </source>
</evidence>
<accession>T0L8U1</accession>
<proteinExistence type="predicted"/>
<dbReference type="GO" id="GO:0001682">
    <property type="term" value="P:tRNA 5'-leader removal"/>
    <property type="evidence" value="ECO:0007669"/>
    <property type="project" value="InterPro"/>
</dbReference>
<dbReference type="GO" id="GO:0016787">
    <property type="term" value="F:hydrolase activity"/>
    <property type="evidence" value="ECO:0007669"/>
    <property type="project" value="UniProtKB-KW"/>
</dbReference>
<evidence type="ECO:0000313" key="7">
    <source>
        <dbReference type="Proteomes" id="UP000053780"/>
    </source>
</evidence>
<evidence type="ECO:0000256" key="3">
    <source>
        <dbReference type="ARBA" id="ARBA00023242"/>
    </source>
</evidence>
<keyword evidence="6" id="KW-0378">Hydrolase</keyword>
<evidence type="ECO:0000256" key="2">
    <source>
        <dbReference type="ARBA" id="ARBA00022694"/>
    </source>
</evidence>
<dbReference type="InterPro" id="IPR039182">
    <property type="entry name" value="Pop1"/>
</dbReference>
<organism evidence="6 7">
    <name type="scientific">Vairimorpha apis BRL 01</name>
    <dbReference type="NCBI Taxonomy" id="1037528"/>
    <lineage>
        <taxon>Eukaryota</taxon>
        <taxon>Fungi</taxon>
        <taxon>Fungi incertae sedis</taxon>
        <taxon>Microsporidia</taxon>
        <taxon>Nosematidae</taxon>
        <taxon>Vairimorpha</taxon>
    </lineage>
</organism>
<dbReference type="PANTHER" id="PTHR22731:SF3">
    <property type="entry name" value="RIBONUCLEASES P_MRP PROTEIN SUBUNIT POP1"/>
    <property type="match status" value="1"/>
</dbReference>
<feature type="domain" description="Pop1 N-terminal" evidence="4">
    <location>
        <begin position="11"/>
        <end position="63"/>
    </location>
</feature>
<dbReference type="PANTHER" id="PTHR22731">
    <property type="entry name" value="RIBONUCLEASES P/MRP PROTEIN SUBUNIT POP1"/>
    <property type="match status" value="1"/>
</dbReference>